<name>A0AAD9UAJ7_9ROSI</name>
<dbReference type="PANTHER" id="PTHR33116:SF78">
    <property type="entry name" value="OS12G0587133 PROTEIN"/>
    <property type="match status" value="1"/>
</dbReference>
<organism evidence="1 2">
    <name type="scientific">Dipteronia dyeriana</name>
    <dbReference type="NCBI Taxonomy" id="168575"/>
    <lineage>
        <taxon>Eukaryota</taxon>
        <taxon>Viridiplantae</taxon>
        <taxon>Streptophyta</taxon>
        <taxon>Embryophyta</taxon>
        <taxon>Tracheophyta</taxon>
        <taxon>Spermatophyta</taxon>
        <taxon>Magnoliopsida</taxon>
        <taxon>eudicotyledons</taxon>
        <taxon>Gunneridae</taxon>
        <taxon>Pentapetalae</taxon>
        <taxon>rosids</taxon>
        <taxon>malvids</taxon>
        <taxon>Sapindales</taxon>
        <taxon>Sapindaceae</taxon>
        <taxon>Hippocastanoideae</taxon>
        <taxon>Acereae</taxon>
        <taxon>Dipteronia</taxon>
    </lineage>
</organism>
<comment type="caution">
    <text evidence="1">The sequence shown here is derived from an EMBL/GenBank/DDBJ whole genome shotgun (WGS) entry which is preliminary data.</text>
</comment>
<gene>
    <name evidence="1" type="ORF">Ddye_018470</name>
</gene>
<sequence length="133" mass="14899">MCGSLITKNLGTYLGVPLIHGRITKDTYKEIIEKTQKRLAAWKSDSLSFVGRCTLIKSVTSALPVYFKQTIKLPMDIYTSLDKINRNFLWGSSDAKKKIHLVKWDTVCLPKKLGGLGINKMKLMNQALLAKVG</sequence>
<evidence type="ECO:0000313" key="2">
    <source>
        <dbReference type="Proteomes" id="UP001280121"/>
    </source>
</evidence>
<dbReference type="PANTHER" id="PTHR33116">
    <property type="entry name" value="REVERSE TRANSCRIPTASE ZINC-BINDING DOMAIN-CONTAINING PROTEIN-RELATED-RELATED"/>
    <property type="match status" value="1"/>
</dbReference>
<proteinExistence type="predicted"/>
<protein>
    <submittedName>
        <fullName evidence="1">Uncharacterized protein</fullName>
    </submittedName>
</protein>
<dbReference type="AlphaFoldDB" id="A0AAD9UAJ7"/>
<keyword evidence="2" id="KW-1185">Reference proteome</keyword>
<dbReference type="Proteomes" id="UP001280121">
    <property type="component" value="Unassembled WGS sequence"/>
</dbReference>
<dbReference type="EMBL" id="JANJYI010000005">
    <property type="protein sequence ID" value="KAK2650981.1"/>
    <property type="molecule type" value="Genomic_DNA"/>
</dbReference>
<evidence type="ECO:0000313" key="1">
    <source>
        <dbReference type="EMBL" id="KAK2650981.1"/>
    </source>
</evidence>
<accession>A0AAD9UAJ7</accession>
<reference evidence="1" key="1">
    <citation type="journal article" date="2023" name="Plant J.">
        <title>Genome sequences and population genomics provide insights into the demographic history, inbreeding, and mutation load of two 'living fossil' tree species of Dipteronia.</title>
        <authorList>
            <person name="Feng Y."/>
            <person name="Comes H.P."/>
            <person name="Chen J."/>
            <person name="Zhu S."/>
            <person name="Lu R."/>
            <person name="Zhang X."/>
            <person name="Li P."/>
            <person name="Qiu J."/>
            <person name="Olsen K.M."/>
            <person name="Qiu Y."/>
        </authorList>
    </citation>
    <scope>NUCLEOTIDE SEQUENCE</scope>
    <source>
        <strain evidence="1">KIB01</strain>
    </source>
</reference>